<feature type="domain" description="2Fe-2S ferredoxin-type" evidence="1">
    <location>
        <begin position="2"/>
        <end position="103"/>
    </location>
</feature>
<dbReference type="InterPro" id="IPR001041">
    <property type="entry name" value="2Fe-2S_ferredoxin-type"/>
</dbReference>
<evidence type="ECO:0000313" key="2">
    <source>
        <dbReference type="EMBL" id="WXA97602.1"/>
    </source>
</evidence>
<dbReference type="InterPro" id="IPR012675">
    <property type="entry name" value="Beta-grasp_dom_sf"/>
</dbReference>
<dbReference type="InterPro" id="IPR036010">
    <property type="entry name" value="2Fe-2S_ferredoxin-like_sf"/>
</dbReference>
<dbReference type="Gene3D" id="3.10.20.30">
    <property type="match status" value="1"/>
</dbReference>
<dbReference type="SUPFAM" id="SSF54292">
    <property type="entry name" value="2Fe-2S ferredoxin-like"/>
    <property type="match status" value="1"/>
</dbReference>
<sequence>MPTVIFEALDNSDPVHIDAPDGGAIADLCDENDAPVPFSCRSANCGTCRIHVLEGAELLLDAEDEELDVLDVFAVAPPAQRLACQAKMRAGAGTVRIRAVGDDE</sequence>
<gene>
    <name evidence="2" type="ORF">LZC95_12245</name>
</gene>
<proteinExistence type="predicted"/>
<name>A0ABZ2KG15_9BACT</name>
<reference evidence="2 3" key="1">
    <citation type="submission" date="2021-12" db="EMBL/GenBank/DDBJ databases">
        <title>Discovery of the Pendulisporaceae a myxobacterial family with distinct sporulation behavior and unique specialized metabolism.</title>
        <authorList>
            <person name="Garcia R."/>
            <person name="Popoff A."/>
            <person name="Bader C.D."/>
            <person name="Loehr J."/>
            <person name="Walesch S."/>
            <person name="Walt C."/>
            <person name="Boldt J."/>
            <person name="Bunk B."/>
            <person name="Haeckl F.J.F.P.J."/>
            <person name="Gunesch A.P."/>
            <person name="Birkelbach J."/>
            <person name="Nuebel U."/>
            <person name="Pietschmann T."/>
            <person name="Bach T."/>
            <person name="Mueller R."/>
        </authorList>
    </citation>
    <scope>NUCLEOTIDE SEQUENCE [LARGE SCALE GENOMIC DNA]</scope>
    <source>
        <strain evidence="2 3">MSr12523</strain>
    </source>
</reference>
<dbReference type="PROSITE" id="PS51085">
    <property type="entry name" value="2FE2S_FER_2"/>
    <property type="match status" value="1"/>
</dbReference>
<protein>
    <submittedName>
        <fullName evidence="2">(2Fe-2S)-binding protein</fullName>
    </submittedName>
</protein>
<dbReference type="PROSITE" id="PS00197">
    <property type="entry name" value="2FE2S_FER_1"/>
    <property type="match status" value="1"/>
</dbReference>
<dbReference type="Proteomes" id="UP001379533">
    <property type="component" value="Chromosome"/>
</dbReference>
<evidence type="ECO:0000259" key="1">
    <source>
        <dbReference type="PROSITE" id="PS51085"/>
    </source>
</evidence>
<accession>A0ABZ2KG15</accession>
<dbReference type="InterPro" id="IPR006058">
    <property type="entry name" value="2Fe2S_fd_BS"/>
</dbReference>
<keyword evidence="3" id="KW-1185">Reference proteome</keyword>
<dbReference type="CDD" id="cd00207">
    <property type="entry name" value="fer2"/>
    <property type="match status" value="1"/>
</dbReference>
<dbReference type="EMBL" id="CP089982">
    <property type="protein sequence ID" value="WXA97602.1"/>
    <property type="molecule type" value="Genomic_DNA"/>
</dbReference>
<evidence type="ECO:0000313" key="3">
    <source>
        <dbReference type="Proteomes" id="UP001379533"/>
    </source>
</evidence>
<dbReference type="RefSeq" id="WP_394848224.1">
    <property type="nucleotide sequence ID" value="NZ_CP089982.1"/>
</dbReference>
<organism evidence="2 3">
    <name type="scientific">Pendulispora brunnea</name>
    <dbReference type="NCBI Taxonomy" id="2905690"/>
    <lineage>
        <taxon>Bacteria</taxon>
        <taxon>Pseudomonadati</taxon>
        <taxon>Myxococcota</taxon>
        <taxon>Myxococcia</taxon>
        <taxon>Myxococcales</taxon>
        <taxon>Sorangiineae</taxon>
        <taxon>Pendulisporaceae</taxon>
        <taxon>Pendulispora</taxon>
    </lineage>
</organism>
<dbReference type="Pfam" id="PF00111">
    <property type="entry name" value="Fer2"/>
    <property type="match status" value="1"/>
</dbReference>